<feature type="compositionally biased region" description="Polar residues" evidence="3">
    <location>
        <begin position="310"/>
        <end position="320"/>
    </location>
</feature>
<feature type="region of interest" description="Disordered" evidence="3">
    <location>
        <begin position="412"/>
        <end position="516"/>
    </location>
</feature>
<feature type="compositionally biased region" description="Basic and acidic residues" evidence="3">
    <location>
        <begin position="123"/>
        <end position="152"/>
    </location>
</feature>
<feature type="compositionally biased region" description="Basic residues" evidence="3">
    <location>
        <begin position="93"/>
        <end position="102"/>
    </location>
</feature>
<evidence type="ECO:0000313" key="6">
    <source>
        <dbReference type="Proteomes" id="UP001556367"/>
    </source>
</evidence>
<dbReference type="EMBL" id="JASNQZ010000012">
    <property type="protein sequence ID" value="KAL0950098.1"/>
    <property type="molecule type" value="Genomic_DNA"/>
</dbReference>
<comment type="caution">
    <text evidence="5">The sequence shown here is derived from an EMBL/GenBank/DDBJ whole genome shotgun (WGS) entry which is preliminary data.</text>
</comment>
<organism evidence="5 6">
    <name type="scientific">Hohenbuehelia grisea</name>
    <dbReference type="NCBI Taxonomy" id="104357"/>
    <lineage>
        <taxon>Eukaryota</taxon>
        <taxon>Fungi</taxon>
        <taxon>Dikarya</taxon>
        <taxon>Basidiomycota</taxon>
        <taxon>Agaricomycotina</taxon>
        <taxon>Agaricomycetes</taxon>
        <taxon>Agaricomycetidae</taxon>
        <taxon>Agaricales</taxon>
        <taxon>Pleurotineae</taxon>
        <taxon>Pleurotaceae</taxon>
        <taxon>Hohenbuehelia</taxon>
    </lineage>
</organism>
<feature type="domain" description="RRM" evidence="4">
    <location>
        <begin position="154"/>
        <end position="236"/>
    </location>
</feature>
<dbReference type="InterPro" id="IPR035979">
    <property type="entry name" value="RBD_domain_sf"/>
</dbReference>
<feature type="region of interest" description="Disordered" evidence="3">
    <location>
        <begin position="1"/>
        <end position="154"/>
    </location>
</feature>
<feature type="compositionally biased region" description="Polar residues" evidence="3">
    <location>
        <begin position="439"/>
        <end position="448"/>
    </location>
</feature>
<proteinExistence type="predicted"/>
<dbReference type="Pfam" id="PF00076">
    <property type="entry name" value="RRM_1"/>
    <property type="match status" value="1"/>
</dbReference>
<dbReference type="SMART" id="SM00360">
    <property type="entry name" value="RRM"/>
    <property type="match status" value="2"/>
</dbReference>
<protein>
    <recommendedName>
        <fullName evidence="4">RRM domain-containing protein</fullName>
    </recommendedName>
</protein>
<dbReference type="InterPro" id="IPR012677">
    <property type="entry name" value="Nucleotide-bd_a/b_plait_sf"/>
</dbReference>
<feature type="compositionally biased region" description="Low complexity" evidence="3">
    <location>
        <begin position="1"/>
        <end position="20"/>
    </location>
</feature>
<dbReference type="PANTHER" id="PTHR23236">
    <property type="entry name" value="EUKARYOTIC TRANSLATION INITIATION FACTOR 4B/4H"/>
    <property type="match status" value="1"/>
</dbReference>
<feature type="compositionally biased region" description="Basic residues" evidence="3">
    <location>
        <begin position="503"/>
        <end position="512"/>
    </location>
</feature>
<feature type="compositionally biased region" description="Basic and acidic residues" evidence="3">
    <location>
        <begin position="424"/>
        <end position="436"/>
    </location>
</feature>
<keyword evidence="1 2" id="KW-0694">RNA-binding</keyword>
<feature type="compositionally biased region" description="Acidic residues" evidence="3">
    <location>
        <begin position="66"/>
        <end position="79"/>
    </location>
</feature>
<dbReference type="Gene3D" id="3.30.70.330">
    <property type="match status" value="2"/>
</dbReference>
<evidence type="ECO:0000256" key="1">
    <source>
        <dbReference type="ARBA" id="ARBA00022884"/>
    </source>
</evidence>
<feature type="region of interest" description="Disordered" evidence="3">
    <location>
        <begin position="235"/>
        <end position="263"/>
    </location>
</feature>
<feature type="domain" description="RRM" evidence="4">
    <location>
        <begin position="280"/>
        <end position="410"/>
    </location>
</feature>
<dbReference type="SUPFAM" id="SSF54928">
    <property type="entry name" value="RNA-binding domain, RBD"/>
    <property type="match status" value="2"/>
</dbReference>
<evidence type="ECO:0000313" key="5">
    <source>
        <dbReference type="EMBL" id="KAL0950098.1"/>
    </source>
</evidence>
<dbReference type="PANTHER" id="PTHR23236:SF95">
    <property type="entry name" value="NUCLEOLAR PROTEIN 13"/>
    <property type="match status" value="1"/>
</dbReference>
<keyword evidence="6" id="KW-1185">Reference proteome</keyword>
<gene>
    <name evidence="5" type="ORF">HGRIS_010099</name>
</gene>
<evidence type="ECO:0000256" key="2">
    <source>
        <dbReference type="PROSITE-ProRule" id="PRU00176"/>
    </source>
</evidence>
<reference evidence="6" key="1">
    <citation type="submission" date="2024-06" db="EMBL/GenBank/DDBJ databases">
        <title>Multi-omics analyses provide insights into the biosynthesis of the anticancer antibiotic pleurotin in Hohenbuehelia grisea.</title>
        <authorList>
            <person name="Weaver J.A."/>
            <person name="Alberti F."/>
        </authorList>
    </citation>
    <scope>NUCLEOTIDE SEQUENCE [LARGE SCALE GENOMIC DNA]</scope>
    <source>
        <strain evidence="6">T-177</strain>
    </source>
</reference>
<dbReference type="Proteomes" id="UP001556367">
    <property type="component" value="Unassembled WGS sequence"/>
</dbReference>
<name>A0ABR3J3M3_9AGAR</name>
<dbReference type="InterPro" id="IPR000504">
    <property type="entry name" value="RRM_dom"/>
</dbReference>
<feature type="region of interest" description="Disordered" evidence="3">
    <location>
        <begin position="303"/>
        <end position="353"/>
    </location>
</feature>
<sequence length="538" mass="56460">MSASSASTSSSDSEPSTSHTHSAKRKRVPATSSTSQAALGSDSDGDSSSSDSDGEGAANAHVNSNDDSDSDSEEEEEEAREASLEVQALSHAERRRQKKKERKAATKAGSDDEAELPSKKRKLNDGTTEKGKDKAKGKENTKDKGSTTEPKRQNSVWVGNLAFKTTPDDIRNFFSSAGEITRINMPMKPAKRPGMPNENTGFAYVDFSTVEAKVAAIALSEKPLTGRKLLIKDGGDFKGRPAPGTTTEASVGGDSKSAPGTGLSKTAHKILRAQKQPPAPTLFLGNLGFETTVEGIRSFFEAHRAKSRPHQPQSAGSSATGPGVASATAIAGDDGDGDGADADHGHAPNATAGKDPWIRKVRMGTFEDSGLCKGFAFVDFVSVEGATSALVNPRNHTMDGRKLVVEYASAEAVRRGGGLGGPKVRKDGSMRKDGHSPSKRQPSQSHASSRPRGEARYSQPEAVETATNTLVSEDKPSGEQATKWTGAEAALSDRSGGKDANRGRTKGPRARPKPGAALALAKRESAAILPSQGKKIVF</sequence>
<evidence type="ECO:0000256" key="3">
    <source>
        <dbReference type="SAM" id="MobiDB-lite"/>
    </source>
</evidence>
<dbReference type="PROSITE" id="PS50102">
    <property type="entry name" value="RRM"/>
    <property type="match status" value="2"/>
</dbReference>
<feature type="compositionally biased region" description="Low complexity" evidence="3">
    <location>
        <begin position="40"/>
        <end position="51"/>
    </location>
</feature>
<evidence type="ECO:0000259" key="4">
    <source>
        <dbReference type="PROSITE" id="PS50102"/>
    </source>
</evidence>
<accession>A0ABR3J3M3</accession>